<evidence type="ECO:0000313" key="1">
    <source>
        <dbReference type="EMBL" id="QSS50370.1"/>
    </source>
</evidence>
<dbReference type="AlphaFoldDB" id="A0A8A1L9S1"/>
<dbReference type="VEuPathDB" id="FungiDB:I7I53_11034"/>
<evidence type="ECO:0000313" key="2">
    <source>
        <dbReference type="Proteomes" id="UP000663419"/>
    </source>
</evidence>
<name>A0A8A1L9S1_AJEC8</name>
<organism evidence="1 2">
    <name type="scientific">Ajellomyces capsulatus (strain H88)</name>
    <name type="common">Darling's disease fungus</name>
    <name type="synonym">Histoplasma capsulatum</name>
    <dbReference type="NCBI Taxonomy" id="544711"/>
    <lineage>
        <taxon>Eukaryota</taxon>
        <taxon>Fungi</taxon>
        <taxon>Dikarya</taxon>
        <taxon>Ascomycota</taxon>
        <taxon>Pezizomycotina</taxon>
        <taxon>Eurotiomycetes</taxon>
        <taxon>Eurotiomycetidae</taxon>
        <taxon>Onygenales</taxon>
        <taxon>Ajellomycetaceae</taxon>
        <taxon>Histoplasma</taxon>
    </lineage>
</organism>
<reference evidence="1" key="1">
    <citation type="submission" date="2021-01" db="EMBL/GenBank/DDBJ databases">
        <title>Chromosome-level genome assembly of a human fungal pathogen reveals clustering of transcriptionally co-regulated genes.</title>
        <authorList>
            <person name="Voorhies M."/>
            <person name="Cohen S."/>
            <person name="Shea T.P."/>
            <person name="Petrus S."/>
            <person name="Munoz J.F."/>
            <person name="Poplawski S."/>
            <person name="Goldman W.E."/>
            <person name="Michael T."/>
            <person name="Cuomo C.A."/>
            <person name="Sil A."/>
            <person name="Beyhan S."/>
        </authorList>
    </citation>
    <scope>NUCLEOTIDE SEQUENCE</scope>
    <source>
        <strain evidence="1">H88</strain>
    </source>
</reference>
<dbReference type="Proteomes" id="UP000663419">
    <property type="component" value="Chromosome 1"/>
</dbReference>
<protein>
    <submittedName>
        <fullName evidence="1">Cytokinesis protein sepA</fullName>
    </submittedName>
</protein>
<dbReference type="EMBL" id="CP069102">
    <property type="protein sequence ID" value="QSS50370.1"/>
    <property type="molecule type" value="Genomic_DNA"/>
</dbReference>
<proteinExistence type="predicted"/>
<accession>A0A8A1L9S1</accession>
<sequence length="70" mass="7832">MAMLDSVVDSTSKPNAVSPIALLALFPGNEARALIRRTLKRNNFLTLARRMVVTRVLWNGRDWLKSNGHA</sequence>
<gene>
    <name evidence="1" type="ORF">I7I53_11034</name>
</gene>